<evidence type="ECO:0000256" key="6">
    <source>
        <dbReference type="ARBA" id="ARBA00023136"/>
    </source>
</evidence>
<keyword evidence="5" id="KW-0720">Serine protease</keyword>
<keyword evidence="4" id="KW-0378">Hydrolase</keyword>
<dbReference type="InterPro" id="IPR002142">
    <property type="entry name" value="Peptidase_S49"/>
</dbReference>
<dbReference type="InterPro" id="IPR047217">
    <property type="entry name" value="S49_SppA_67K_type_N"/>
</dbReference>
<dbReference type="PANTHER" id="PTHR33209">
    <property type="entry name" value="PROTEASE 4"/>
    <property type="match status" value="1"/>
</dbReference>
<evidence type="ECO:0000256" key="5">
    <source>
        <dbReference type="ARBA" id="ARBA00022825"/>
    </source>
</evidence>
<dbReference type="CDD" id="cd07018">
    <property type="entry name" value="S49_SppA_67K_type"/>
    <property type="match status" value="1"/>
</dbReference>
<dbReference type="Pfam" id="PF01343">
    <property type="entry name" value="Peptidase_S49"/>
    <property type="match status" value="2"/>
</dbReference>
<feature type="domain" description="Peptidase S49" evidence="8">
    <location>
        <begin position="372"/>
        <end position="523"/>
    </location>
</feature>
<dbReference type="Gene3D" id="3.90.226.10">
    <property type="entry name" value="2-enoyl-CoA Hydratase, Chain A, domain 1"/>
    <property type="match status" value="4"/>
</dbReference>
<evidence type="ECO:0000256" key="1">
    <source>
        <dbReference type="ARBA" id="ARBA00004370"/>
    </source>
</evidence>
<dbReference type="GO" id="GO:0016020">
    <property type="term" value="C:membrane"/>
    <property type="evidence" value="ECO:0007669"/>
    <property type="project" value="UniProtKB-SubCell"/>
</dbReference>
<dbReference type="GO" id="GO:0006465">
    <property type="term" value="P:signal peptide processing"/>
    <property type="evidence" value="ECO:0007669"/>
    <property type="project" value="InterPro"/>
</dbReference>
<protein>
    <submittedName>
        <fullName evidence="9">Signal peptide peptidase SppA</fullName>
    </submittedName>
</protein>
<sequence>MRQFLKFVLATVVGLFLFGVVSFLIVLGIAAAASSGDEVSIAEGSVLELKLGQPVVERAPRSPFADLGMEEVFGQEGIGLDEIKASIKKAKADDNIKGIFLNLDLLQAGMASVEEIRNALLDFKKSKKFVVAYSEFSTEKAYYLASVADRFYLNPQGTMELNGLSSEVMFFKGTLEKLDLQPYIFKVGEYKSAVEPFILDKMSEPSREQTQSFLNSLNDFMLQNIATARKKSLAEMKNLSDSMLVHNAKDALRYGLVTHLGYYDEATDFMKSKTGVKKDKELKLVNLGTYKKATDPEKKSGSSSNKIAIIYASGDIVGGKGDDESIGGQGMSEAIRKARLDKNVKAVVLRINSPGGSSLASDVIWREVMLTRKVKPIIASMSDVAASGGYYIAMACDTIVAHPTTITGSIGVFGMMVNSENFLKNKLGITTDRVKTGKFSDVPTVTRAMTPYEKMHIQREVERIYDDFTTKAAQSRHMPVADLRKVASGRVWSGIEAKQRGLVDVMGGLDQAIAIAARKAKLKEGDYRLRTLPAQKSFMDNLFSDTESQMKAYFLRNELGDMLPYYQQYQRVMQMQGIQARLPFEIEIN</sequence>
<dbReference type="NCBIfam" id="TIGR00706">
    <property type="entry name" value="SppA_dom"/>
    <property type="match status" value="1"/>
</dbReference>
<evidence type="ECO:0000313" key="9">
    <source>
        <dbReference type="EMBL" id="KAA3437515.1"/>
    </source>
</evidence>
<dbReference type="SUPFAM" id="SSF52096">
    <property type="entry name" value="ClpP/crotonase"/>
    <property type="match status" value="2"/>
</dbReference>
<dbReference type="InterPro" id="IPR004634">
    <property type="entry name" value="Pept_S49_pIV"/>
</dbReference>
<organism evidence="9 10">
    <name type="scientific">Rufibacter hautae</name>
    <dbReference type="NCBI Taxonomy" id="2595005"/>
    <lineage>
        <taxon>Bacteria</taxon>
        <taxon>Pseudomonadati</taxon>
        <taxon>Bacteroidota</taxon>
        <taxon>Cytophagia</taxon>
        <taxon>Cytophagales</taxon>
        <taxon>Hymenobacteraceae</taxon>
        <taxon>Rufibacter</taxon>
    </lineage>
</organism>
<evidence type="ECO:0000256" key="2">
    <source>
        <dbReference type="ARBA" id="ARBA00008683"/>
    </source>
</evidence>
<name>A0A5B6TE05_9BACT</name>
<accession>A0A5B6TE05</accession>
<dbReference type="InterPro" id="IPR047272">
    <property type="entry name" value="S49_SppA_C"/>
</dbReference>
<keyword evidence="6" id="KW-0472">Membrane</keyword>
<dbReference type="InterPro" id="IPR004635">
    <property type="entry name" value="Pept_S49_SppA"/>
</dbReference>
<dbReference type="EMBL" id="VKKY01000002">
    <property type="protein sequence ID" value="KAA3437515.1"/>
    <property type="molecule type" value="Genomic_DNA"/>
</dbReference>
<dbReference type="NCBIfam" id="TIGR00705">
    <property type="entry name" value="SppA_67K"/>
    <property type="match status" value="1"/>
</dbReference>
<reference evidence="9 10" key="1">
    <citation type="submission" date="2019-07" db="EMBL/GenBank/DDBJ databases">
        <title>Rufibacter sp. nov., isolated from lake sediment.</title>
        <authorList>
            <person name="Qu J.-H."/>
        </authorList>
    </citation>
    <scope>NUCLEOTIDE SEQUENCE [LARGE SCALE GENOMIC DNA]</scope>
    <source>
        <strain evidence="9 10">NBS58-1</strain>
    </source>
</reference>
<keyword evidence="10" id="KW-1185">Reference proteome</keyword>
<dbReference type="OrthoDB" id="9764363at2"/>
<evidence type="ECO:0000256" key="7">
    <source>
        <dbReference type="PIRSR" id="PIRSR001217-1"/>
    </source>
</evidence>
<dbReference type="PIRSF" id="PIRSF001217">
    <property type="entry name" value="Protease_4_SppA"/>
    <property type="match status" value="1"/>
</dbReference>
<dbReference type="InterPro" id="IPR029045">
    <property type="entry name" value="ClpP/crotonase-like_dom_sf"/>
</dbReference>
<dbReference type="RefSeq" id="WP_149090579.1">
    <property type="nucleotide sequence ID" value="NZ_VKKY01000002.1"/>
</dbReference>
<comment type="caution">
    <text evidence="9">The sequence shown here is derived from an EMBL/GenBank/DDBJ whole genome shotgun (WGS) entry which is preliminary data.</text>
</comment>
<comment type="subcellular location">
    <subcellularLocation>
        <location evidence="1">Membrane</location>
    </subcellularLocation>
</comment>
<dbReference type="PANTHER" id="PTHR33209:SF1">
    <property type="entry name" value="PEPTIDASE S49 DOMAIN-CONTAINING PROTEIN"/>
    <property type="match status" value="1"/>
</dbReference>
<comment type="similarity">
    <text evidence="2">Belongs to the peptidase S49 family.</text>
</comment>
<gene>
    <name evidence="9" type="primary">sppA</name>
    <name evidence="9" type="ORF">FOA19_09350</name>
</gene>
<evidence type="ECO:0000256" key="4">
    <source>
        <dbReference type="ARBA" id="ARBA00022801"/>
    </source>
</evidence>
<evidence type="ECO:0000313" key="10">
    <source>
        <dbReference type="Proteomes" id="UP000324133"/>
    </source>
</evidence>
<evidence type="ECO:0000256" key="3">
    <source>
        <dbReference type="ARBA" id="ARBA00022670"/>
    </source>
</evidence>
<proteinExistence type="inferred from homology"/>
<dbReference type="GO" id="GO:0008236">
    <property type="term" value="F:serine-type peptidase activity"/>
    <property type="evidence" value="ECO:0007669"/>
    <property type="project" value="UniProtKB-KW"/>
</dbReference>
<dbReference type="Proteomes" id="UP000324133">
    <property type="component" value="Unassembled WGS sequence"/>
</dbReference>
<feature type="domain" description="Peptidase S49" evidence="8">
    <location>
        <begin position="124"/>
        <end position="276"/>
    </location>
</feature>
<evidence type="ECO:0000259" key="8">
    <source>
        <dbReference type="Pfam" id="PF01343"/>
    </source>
</evidence>
<dbReference type="CDD" id="cd07023">
    <property type="entry name" value="S49_Sppa_N_C"/>
    <property type="match status" value="1"/>
</dbReference>
<feature type="active site" description="Proton donor/acceptor" evidence="7">
    <location>
        <position position="191"/>
    </location>
</feature>
<keyword evidence="3" id="KW-0645">Protease</keyword>
<feature type="active site" description="Nucleophile" evidence="7">
    <location>
        <position position="387"/>
    </location>
</feature>
<dbReference type="AlphaFoldDB" id="A0A5B6TE05"/>